<protein>
    <submittedName>
        <fullName evidence="3">PadR family transcriptional regulator</fullName>
    </submittedName>
</protein>
<sequence>MTADTHRGNNDCPNDTGGTEAQEKLRPTELRDFQQNILTILADGPQHGLGVKADLEDYYGEDVNHGRLYPNLDELVEGGFISKSELDKRTNEYELTEKGRSTIDAKLRWMAKKRGVSIPVLEGAGE</sequence>
<reference evidence="3 4" key="1">
    <citation type="journal article" date="2019" name="Int. J. Syst. Evol. Microbiol.">
        <title>The Global Catalogue of Microorganisms (GCM) 10K type strain sequencing project: providing services to taxonomists for standard genome sequencing and annotation.</title>
        <authorList>
            <consortium name="The Broad Institute Genomics Platform"/>
            <consortium name="The Broad Institute Genome Sequencing Center for Infectious Disease"/>
            <person name="Wu L."/>
            <person name="Ma J."/>
        </authorList>
    </citation>
    <scope>NUCLEOTIDE SEQUENCE [LARGE SCALE GENOMIC DNA]</scope>
    <source>
        <strain evidence="3 4">YIM 94188</strain>
    </source>
</reference>
<feature type="domain" description="Transcription regulator PadR N-terminal" evidence="2">
    <location>
        <begin position="37"/>
        <end position="103"/>
    </location>
</feature>
<dbReference type="Gene3D" id="1.10.10.10">
    <property type="entry name" value="Winged helix-like DNA-binding domain superfamily/Winged helix DNA-binding domain"/>
    <property type="match status" value="1"/>
</dbReference>
<name>A0ABD5U4I4_9EURY</name>
<dbReference type="InterPro" id="IPR005149">
    <property type="entry name" value="Tscrpt_reg_PadR_N"/>
</dbReference>
<dbReference type="RefSeq" id="WP_379696041.1">
    <property type="nucleotide sequence ID" value="NZ_JBHSXH010000015.1"/>
</dbReference>
<accession>A0ABD5U4I4</accession>
<dbReference type="InterPro" id="IPR036390">
    <property type="entry name" value="WH_DNA-bd_sf"/>
</dbReference>
<proteinExistence type="predicted"/>
<feature type="region of interest" description="Disordered" evidence="1">
    <location>
        <begin position="1"/>
        <end position="26"/>
    </location>
</feature>
<keyword evidence="4" id="KW-1185">Reference proteome</keyword>
<evidence type="ECO:0000313" key="4">
    <source>
        <dbReference type="Proteomes" id="UP001596408"/>
    </source>
</evidence>
<dbReference type="InterPro" id="IPR036388">
    <property type="entry name" value="WH-like_DNA-bd_sf"/>
</dbReference>
<evidence type="ECO:0000256" key="1">
    <source>
        <dbReference type="SAM" id="MobiDB-lite"/>
    </source>
</evidence>
<dbReference type="Proteomes" id="UP001596408">
    <property type="component" value="Unassembled WGS sequence"/>
</dbReference>
<evidence type="ECO:0000259" key="2">
    <source>
        <dbReference type="Pfam" id="PF03551"/>
    </source>
</evidence>
<dbReference type="Pfam" id="PF03551">
    <property type="entry name" value="PadR"/>
    <property type="match status" value="1"/>
</dbReference>
<dbReference type="EMBL" id="JBHSXH010000015">
    <property type="protein sequence ID" value="MFC6825632.1"/>
    <property type="molecule type" value="Genomic_DNA"/>
</dbReference>
<organism evidence="3 4">
    <name type="scientific">Halopelagius fulvigenes</name>
    <dbReference type="NCBI Taxonomy" id="1198324"/>
    <lineage>
        <taxon>Archaea</taxon>
        <taxon>Methanobacteriati</taxon>
        <taxon>Methanobacteriota</taxon>
        <taxon>Stenosarchaea group</taxon>
        <taxon>Halobacteria</taxon>
        <taxon>Halobacteriales</taxon>
        <taxon>Haloferacaceae</taxon>
    </lineage>
</organism>
<evidence type="ECO:0000313" key="3">
    <source>
        <dbReference type="EMBL" id="MFC6825632.1"/>
    </source>
</evidence>
<gene>
    <name evidence="3" type="ORF">ACFQEV_11615</name>
</gene>
<dbReference type="SUPFAM" id="SSF46785">
    <property type="entry name" value="Winged helix' DNA-binding domain"/>
    <property type="match status" value="1"/>
</dbReference>
<dbReference type="AlphaFoldDB" id="A0ABD5U4I4"/>
<comment type="caution">
    <text evidence="3">The sequence shown here is derived from an EMBL/GenBank/DDBJ whole genome shotgun (WGS) entry which is preliminary data.</text>
</comment>